<protein>
    <submittedName>
        <fullName evidence="2">Uncharacterized protein</fullName>
    </submittedName>
</protein>
<accession>A0A0A2C359</accession>
<proteinExistence type="predicted"/>
<name>A0A0A2C359_PROMR</name>
<dbReference type="EMBL" id="JNAX01000010">
    <property type="protein sequence ID" value="KGG20768.1"/>
    <property type="molecule type" value="Genomic_DNA"/>
</dbReference>
<reference evidence="3" key="1">
    <citation type="journal article" date="2014" name="Sci. Data">
        <title>Genomes of diverse isolates of the marine cyanobacterium Prochlorococcus.</title>
        <authorList>
            <person name="Biller S."/>
            <person name="Berube P."/>
            <person name="Thompson J."/>
            <person name="Kelly L."/>
            <person name="Roggensack S."/>
            <person name="Awad L."/>
            <person name="Roache-Johnson K."/>
            <person name="Ding H."/>
            <person name="Giovannoni S.J."/>
            <person name="Moore L.R."/>
            <person name="Chisholm S.W."/>
        </authorList>
    </citation>
    <scope>NUCLEOTIDE SEQUENCE [LARGE SCALE GENOMIC DNA]</scope>
    <source>
        <strain evidence="3">PAC1</strain>
    </source>
</reference>
<keyword evidence="1" id="KW-0472">Membrane</keyword>
<feature type="transmembrane region" description="Helical" evidence="1">
    <location>
        <begin position="65"/>
        <end position="83"/>
    </location>
</feature>
<keyword evidence="1" id="KW-0812">Transmembrane</keyword>
<evidence type="ECO:0000313" key="3">
    <source>
        <dbReference type="Proteomes" id="UP000030392"/>
    </source>
</evidence>
<organism evidence="2 3">
    <name type="scientific">Prochlorococcus marinus str. PAC1</name>
    <dbReference type="NCBI Taxonomy" id="59924"/>
    <lineage>
        <taxon>Bacteria</taxon>
        <taxon>Bacillati</taxon>
        <taxon>Cyanobacteriota</taxon>
        <taxon>Cyanophyceae</taxon>
        <taxon>Synechococcales</taxon>
        <taxon>Prochlorococcaceae</taxon>
        <taxon>Prochlorococcus</taxon>
    </lineage>
</organism>
<sequence length="88" mass="10244">MSDQSEFDDELLKDKLEILLDEENEIKKWNEGLLIKSLILLPIIIFIVGLFIVNRPETLTDILFVFLYPLALILIGLILLFVMRSKLK</sequence>
<feature type="transmembrane region" description="Helical" evidence="1">
    <location>
        <begin position="33"/>
        <end position="53"/>
    </location>
</feature>
<dbReference type="Proteomes" id="UP000030392">
    <property type="component" value="Unassembled WGS sequence"/>
</dbReference>
<dbReference type="AlphaFoldDB" id="A0A0A2C359"/>
<evidence type="ECO:0000256" key="1">
    <source>
        <dbReference type="SAM" id="Phobius"/>
    </source>
</evidence>
<keyword evidence="1" id="KW-1133">Transmembrane helix</keyword>
<evidence type="ECO:0000313" key="2">
    <source>
        <dbReference type="EMBL" id="KGG20768.1"/>
    </source>
</evidence>
<comment type="caution">
    <text evidence="2">The sequence shown here is derived from an EMBL/GenBank/DDBJ whole genome shotgun (WGS) entry which is preliminary data.</text>
</comment>
<dbReference type="RefSeq" id="WP_036905176.1">
    <property type="nucleotide sequence ID" value="NZ_CP138967.1"/>
</dbReference>
<gene>
    <name evidence="2" type="ORF">EV03_0704</name>
</gene>